<dbReference type="PROSITE" id="PS00059">
    <property type="entry name" value="ADH_ZINC"/>
    <property type="match status" value="1"/>
</dbReference>
<evidence type="ECO:0000256" key="2">
    <source>
        <dbReference type="ARBA" id="ARBA00008072"/>
    </source>
</evidence>
<dbReference type="InterPro" id="IPR020843">
    <property type="entry name" value="ER"/>
</dbReference>
<dbReference type="InterPro" id="IPR036291">
    <property type="entry name" value="NAD(P)-bd_dom_sf"/>
</dbReference>
<evidence type="ECO:0000313" key="11">
    <source>
        <dbReference type="Proteomes" id="UP000288943"/>
    </source>
</evidence>
<evidence type="ECO:0000256" key="1">
    <source>
        <dbReference type="ARBA" id="ARBA00001947"/>
    </source>
</evidence>
<evidence type="ECO:0000256" key="7">
    <source>
        <dbReference type="RuleBase" id="RU361277"/>
    </source>
</evidence>
<evidence type="ECO:0000313" key="9">
    <source>
        <dbReference type="EMBL" id="MCY9598135.1"/>
    </source>
</evidence>
<evidence type="ECO:0000313" key="10">
    <source>
        <dbReference type="EMBL" id="QAV19240.1"/>
    </source>
</evidence>
<dbReference type="InterPro" id="IPR011032">
    <property type="entry name" value="GroES-like_sf"/>
</dbReference>
<dbReference type="InterPro" id="IPR002328">
    <property type="entry name" value="ADH_Zn_CS"/>
</dbReference>
<dbReference type="OrthoDB" id="9777057at2"/>
<keyword evidence="6" id="KW-0520">NAD</keyword>
<dbReference type="RefSeq" id="WP_042226115.1">
    <property type="nucleotide sequence ID" value="NZ_CP026520.1"/>
</dbReference>
<dbReference type="SMART" id="SM00829">
    <property type="entry name" value="PKS_ER"/>
    <property type="match status" value="1"/>
</dbReference>
<dbReference type="Pfam" id="PF00107">
    <property type="entry name" value="ADH_zinc_N"/>
    <property type="match status" value="1"/>
</dbReference>
<dbReference type="GO" id="GO:0008270">
    <property type="term" value="F:zinc ion binding"/>
    <property type="evidence" value="ECO:0007669"/>
    <property type="project" value="InterPro"/>
</dbReference>
<evidence type="ECO:0000256" key="4">
    <source>
        <dbReference type="ARBA" id="ARBA00022833"/>
    </source>
</evidence>
<proteinExistence type="inferred from homology"/>
<name>A0A410WY26_9BACL</name>
<dbReference type="PANTHER" id="PTHR43161:SF23">
    <property type="entry name" value="(R,R)-BUTANEDIOL DEHYDROGENASE-RELATED"/>
    <property type="match status" value="1"/>
</dbReference>
<dbReference type="GO" id="GO:0000721">
    <property type="term" value="F:(R,R)-butanediol dehydrogenase activity"/>
    <property type="evidence" value="ECO:0007669"/>
    <property type="project" value="TreeGrafter"/>
</dbReference>
<dbReference type="GO" id="GO:0034079">
    <property type="term" value="P:butanediol biosynthetic process"/>
    <property type="evidence" value="ECO:0007669"/>
    <property type="project" value="TreeGrafter"/>
</dbReference>
<dbReference type="Proteomes" id="UP000288943">
    <property type="component" value="Chromosome"/>
</dbReference>
<dbReference type="Pfam" id="PF08240">
    <property type="entry name" value="ADH_N"/>
    <property type="match status" value="1"/>
</dbReference>
<sequence>MKAAVIYGTKDVKIEEVNEPSVSKNEVKVKVSWAGICGSDLHAYHYGLGIPIEPNELTGVQAPLTLGHEFAGTVVEIGEGVTDIVVGDRVAIEPLLYAEDDVYVRQGQYNLANRFAFMGIQSNGGFAEYAVMNESKVHKLPENVSLEEGALIEPTAVAFQAIRESQLKVGQKVVVFGVGPIGLLTIVCAKAAGAAEIIAVDISNDRLALAKEVGATYIINSMEENATEKILSLHKHGVDIAYEAAGAEITFTTALNVLKKRGQLMVIAAFGKPISLDVTQHLLMKEINITASFAYCNIFPEVINLIASGRMDVKKVITKKIALDHLVEDGLELLEKDKSHAKILIDIK</sequence>
<dbReference type="EMBL" id="JAMDMJ010000029">
    <property type="protein sequence ID" value="MCY9598135.1"/>
    <property type="molecule type" value="Genomic_DNA"/>
</dbReference>
<evidence type="ECO:0000256" key="3">
    <source>
        <dbReference type="ARBA" id="ARBA00022723"/>
    </source>
</evidence>
<dbReference type="EMBL" id="CP026520">
    <property type="protein sequence ID" value="QAV19240.1"/>
    <property type="molecule type" value="Genomic_DNA"/>
</dbReference>
<keyword evidence="12" id="KW-1185">Reference proteome</keyword>
<feature type="domain" description="Enoyl reductase (ER)" evidence="8">
    <location>
        <begin position="8"/>
        <end position="345"/>
    </location>
</feature>
<organism evidence="10 11">
    <name type="scientific">Paenibacillus chitinolyticus</name>
    <dbReference type="NCBI Taxonomy" id="79263"/>
    <lineage>
        <taxon>Bacteria</taxon>
        <taxon>Bacillati</taxon>
        <taxon>Bacillota</taxon>
        <taxon>Bacilli</taxon>
        <taxon>Bacillales</taxon>
        <taxon>Paenibacillaceae</taxon>
        <taxon>Paenibacillus</taxon>
    </lineage>
</organism>
<accession>A0A410WY26</accession>
<comment type="cofactor">
    <cofactor evidence="1 7">
        <name>Zn(2+)</name>
        <dbReference type="ChEBI" id="CHEBI:29105"/>
    </cofactor>
</comment>
<dbReference type="KEGG" id="pchi:PC41400_16745"/>
<dbReference type="Proteomes" id="UP001527202">
    <property type="component" value="Unassembled WGS sequence"/>
</dbReference>
<reference evidence="10 11" key="1">
    <citation type="submission" date="2018-01" db="EMBL/GenBank/DDBJ databases">
        <title>The whole genome sequencing and assembly of Paenibacillus chitinolyticus KCCM 41400 strain.</title>
        <authorList>
            <person name="Kim J.-Y."/>
            <person name="Park M.-K."/>
            <person name="Lee Y.-J."/>
            <person name="Yi H."/>
            <person name="Bahn Y.-S."/>
            <person name="Kim J.F."/>
            <person name="Lee D.-W."/>
        </authorList>
    </citation>
    <scope>NUCLEOTIDE SEQUENCE [LARGE SCALE GENOMIC DNA]</scope>
    <source>
        <strain evidence="10 11">KCCM 41400</strain>
    </source>
</reference>
<dbReference type="SUPFAM" id="SSF50129">
    <property type="entry name" value="GroES-like"/>
    <property type="match status" value="1"/>
</dbReference>
<evidence type="ECO:0000313" key="12">
    <source>
        <dbReference type="Proteomes" id="UP001527202"/>
    </source>
</evidence>
<dbReference type="Gene3D" id="3.40.50.720">
    <property type="entry name" value="NAD(P)-binding Rossmann-like Domain"/>
    <property type="match status" value="1"/>
</dbReference>
<dbReference type="InterPro" id="IPR013154">
    <property type="entry name" value="ADH-like_N"/>
</dbReference>
<dbReference type="Gene3D" id="3.90.180.10">
    <property type="entry name" value="Medium-chain alcohol dehydrogenases, catalytic domain"/>
    <property type="match status" value="1"/>
</dbReference>
<dbReference type="GO" id="GO:0005737">
    <property type="term" value="C:cytoplasm"/>
    <property type="evidence" value="ECO:0007669"/>
    <property type="project" value="TreeGrafter"/>
</dbReference>
<dbReference type="FunFam" id="3.40.50.720:FF:000068">
    <property type="entry name" value="Sorbitol dehydrogenase"/>
    <property type="match status" value="1"/>
</dbReference>
<dbReference type="CDD" id="cd08233">
    <property type="entry name" value="butanediol_DH_like"/>
    <property type="match status" value="1"/>
</dbReference>
<keyword evidence="5" id="KW-0560">Oxidoreductase</keyword>
<protein>
    <submittedName>
        <fullName evidence="9 10">Butanediol dehydrogenase</fullName>
    </submittedName>
</protein>
<keyword evidence="4 7" id="KW-0862">Zinc</keyword>
<evidence type="ECO:0000256" key="6">
    <source>
        <dbReference type="ARBA" id="ARBA00023027"/>
    </source>
</evidence>
<comment type="similarity">
    <text evidence="2 7">Belongs to the zinc-containing alcohol dehydrogenase family.</text>
</comment>
<dbReference type="GeneID" id="95376457"/>
<dbReference type="AlphaFoldDB" id="A0A410WY26"/>
<gene>
    <name evidence="9" type="ORF">M5X16_20515</name>
    <name evidence="10" type="ORF">PC41400_16745</name>
</gene>
<reference evidence="9 12" key="2">
    <citation type="submission" date="2022-05" db="EMBL/GenBank/DDBJ databases">
        <title>Genome Sequencing of Bee-Associated Microbes.</title>
        <authorList>
            <person name="Dunlap C."/>
        </authorList>
    </citation>
    <scope>NUCLEOTIDE SEQUENCE [LARGE SCALE GENOMIC DNA]</scope>
    <source>
        <strain evidence="9 12">NRRL B-23120</strain>
    </source>
</reference>
<dbReference type="SUPFAM" id="SSF51735">
    <property type="entry name" value="NAD(P)-binding Rossmann-fold domains"/>
    <property type="match status" value="1"/>
</dbReference>
<keyword evidence="3 7" id="KW-0479">Metal-binding</keyword>
<evidence type="ECO:0000256" key="5">
    <source>
        <dbReference type="ARBA" id="ARBA00023002"/>
    </source>
</evidence>
<dbReference type="InterPro" id="IPR013149">
    <property type="entry name" value="ADH-like_C"/>
</dbReference>
<evidence type="ECO:0000259" key="8">
    <source>
        <dbReference type="SMART" id="SM00829"/>
    </source>
</evidence>
<dbReference type="PANTHER" id="PTHR43161">
    <property type="entry name" value="SORBITOL DEHYDROGENASE"/>
    <property type="match status" value="1"/>
</dbReference>